<accession>A0AAJ0FUZ8</accession>
<evidence type="ECO:0000313" key="3">
    <source>
        <dbReference type="EMBL" id="KAK2592784.1"/>
    </source>
</evidence>
<evidence type="ECO:0000256" key="2">
    <source>
        <dbReference type="SAM" id="SignalP"/>
    </source>
</evidence>
<feature type="compositionally biased region" description="Basic and acidic residues" evidence="1">
    <location>
        <begin position="210"/>
        <end position="233"/>
    </location>
</feature>
<feature type="compositionally biased region" description="Basic and acidic residues" evidence="1">
    <location>
        <begin position="194"/>
        <end position="203"/>
    </location>
</feature>
<dbReference type="EMBL" id="JASWJB010000246">
    <property type="protein sequence ID" value="KAK2592784.1"/>
    <property type="molecule type" value="Genomic_DNA"/>
</dbReference>
<evidence type="ECO:0000313" key="4">
    <source>
        <dbReference type="Proteomes" id="UP001251528"/>
    </source>
</evidence>
<dbReference type="Proteomes" id="UP001251528">
    <property type="component" value="Unassembled WGS sequence"/>
</dbReference>
<evidence type="ECO:0000256" key="1">
    <source>
        <dbReference type="SAM" id="MobiDB-lite"/>
    </source>
</evidence>
<dbReference type="AlphaFoldDB" id="A0AAJ0FUZ8"/>
<comment type="caution">
    <text evidence="3">The sequence shown here is derived from an EMBL/GenBank/DDBJ whole genome shotgun (WGS) entry which is preliminary data.</text>
</comment>
<proteinExistence type="predicted"/>
<name>A0AAJ0FUZ8_9HYPO</name>
<feature type="region of interest" description="Disordered" evidence="1">
    <location>
        <begin position="29"/>
        <end position="100"/>
    </location>
</feature>
<keyword evidence="2" id="KW-0732">Signal</keyword>
<sequence>MKAANTLLLIGSGLAAIAVAAPAVVASGNNIPERIPAPGPPGSAIHGDGSSGGLHGSATGNHPVKNPTTVNNAGEKNDKEESDDAPSEDSKTTSCPNTEVSQKLRALCGASISKADCDAAITKCDKSKDESAETSHHERPDESSKHEKPDVSHDHKKPKDSIKKRALGSPHKAEIPTGNEHGSSAEGAEEDKNEVEKCVKEQVAKLSKGNKKEVNEEHQEDKSESKNENKIGE</sequence>
<reference evidence="3" key="1">
    <citation type="submission" date="2023-06" db="EMBL/GenBank/DDBJ databases">
        <title>Conoideocrella luteorostrata (Hypocreales: Clavicipitaceae), a potential biocontrol fungus for elongate hemlock scale in United States Christmas tree production areas.</title>
        <authorList>
            <person name="Barrett H."/>
            <person name="Lovett B."/>
            <person name="Macias A.M."/>
            <person name="Stajich J.E."/>
            <person name="Kasson M.T."/>
        </authorList>
    </citation>
    <scope>NUCLEOTIDE SEQUENCE</scope>
    <source>
        <strain evidence="3">ARSEF 14590</strain>
    </source>
</reference>
<organism evidence="3 4">
    <name type="scientific">Conoideocrella luteorostrata</name>
    <dbReference type="NCBI Taxonomy" id="1105319"/>
    <lineage>
        <taxon>Eukaryota</taxon>
        <taxon>Fungi</taxon>
        <taxon>Dikarya</taxon>
        <taxon>Ascomycota</taxon>
        <taxon>Pezizomycotina</taxon>
        <taxon>Sordariomycetes</taxon>
        <taxon>Hypocreomycetidae</taxon>
        <taxon>Hypocreales</taxon>
        <taxon>Clavicipitaceae</taxon>
        <taxon>Conoideocrella</taxon>
    </lineage>
</organism>
<keyword evidence="4" id="KW-1185">Reference proteome</keyword>
<feature type="chain" id="PRO_5042506226" evidence="2">
    <location>
        <begin position="21"/>
        <end position="233"/>
    </location>
</feature>
<gene>
    <name evidence="3" type="ORF">QQS21_009527</name>
</gene>
<feature type="region of interest" description="Disordered" evidence="1">
    <location>
        <begin position="125"/>
        <end position="233"/>
    </location>
</feature>
<feature type="signal peptide" evidence="2">
    <location>
        <begin position="1"/>
        <end position="20"/>
    </location>
</feature>
<protein>
    <submittedName>
        <fullName evidence="3">Uncharacterized protein</fullName>
    </submittedName>
</protein>
<feature type="compositionally biased region" description="Basic and acidic residues" evidence="1">
    <location>
        <begin position="125"/>
        <end position="163"/>
    </location>
</feature>